<dbReference type="OrthoDB" id="1191365at2"/>
<dbReference type="RefSeq" id="WP_086029606.1">
    <property type="nucleotide sequence ID" value="NZ_LAPZ01000002.1"/>
</dbReference>
<organism evidence="1 2">
    <name type="scientific">Tenacibaculum holothuriorum</name>
    <dbReference type="NCBI Taxonomy" id="1635173"/>
    <lineage>
        <taxon>Bacteria</taxon>
        <taxon>Pseudomonadati</taxon>
        <taxon>Bacteroidota</taxon>
        <taxon>Flavobacteriia</taxon>
        <taxon>Flavobacteriales</taxon>
        <taxon>Flavobacteriaceae</taxon>
        <taxon>Tenacibaculum</taxon>
    </lineage>
</organism>
<comment type="caution">
    <text evidence="1">The sequence shown here is derived from an EMBL/GenBank/DDBJ whole genome shotgun (WGS) entry which is preliminary data.</text>
</comment>
<dbReference type="Proteomes" id="UP000194221">
    <property type="component" value="Unassembled WGS sequence"/>
</dbReference>
<evidence type="ECO:0000313" key="2">
    <source>
        <dbReference type="Proteomes" id="UP000194221"/>
    </source>
</evidence>
<evidence type="ECO:0000313" key="1">
    <source>
        <dbReference type="EMBL" id="OSY88801.1"/>
    </source>
</evidence>
<protein>
    <submittedName>
        <fullName evidence="1">Uncharacterized protein</fullName>
    </submittedName>
</protein>
<dbReference type="AlphaFoldDB" id="A0A1Y2PFK6"/>
<gene>
    <name evidence="1" type="ORF">WH52_03800</name>
</gene>
<name>A0A1Y2PFK6_9FLAO</name>
<dbReference type="STRING" id="1635173.WH52_03800"/>
<dbReference type="InParanoid" id="A0A1Y2PFK6"/>
<sequence length="97" mass="11101">MNKPLFTYFLAFVLLASVAVPSYISITEEVCETSLVLDIEDENDSENSKEAEFKIVPLSFEFSSTYTLAFGFQKNIYKSTQYDSIYRKLESPPPEFS</sequence>
<accession>A0A1Y2PFK6</accession>
<reference evidence="1 2" key="1">
    <citation type="submission" date="2015-03" db="EMBL/GenBank/DDBJ databases">
        <title>Genome sequence of Tenacibaculum sp. S2-2, isolated from intestinal microbiota of sea cucumber, Apostichopus japonicas.</title>
        <authorList>
            <person name="Shao Z."/>
            <person name="Wang L."/>
            <person name="Li X."/>
        </authorList>
    </citation>
    <scope>NUCLEOTIDE SEQUENCE [LARGE SCALE GENOMIC DNA]</scope>
    <source>
        <strain evidence="1 2">S2-2</strain>
    </source>
</reference>
<dbReference type="EMBL" id="LAPZ01000002">
    <property type="protein sequence ID" value="OSY88801.1"/>
    <property type="molecule type" value="Genomic_DNA"/>
</dbReference>
<proteinExistence type="predicted"/>
<keyword evidence="2" id="KW-1185">Reference proteome</keyword>